<dbReference type="Gene3D" id="3.40.50.300">
    <property type="entry name" value="P-loop containing nucleotide triphosphate hydrolases"/>
    <property type="match status" value="2"/>
</dbReference>
<dbReference type="InterPro" id="IPR027417">
    <property type="entry name" value="P-loop_NTPase"/>
</dbReference>
<evidence type="ECO:0000259" key="13">
    <source>
        <dbReference type="PROSITE" id="PS50893"/>
    </source>
</evidence>
<comment type="subcellular location">
    <subcellularLocation>
        <location evidence="2">Cell membrane</location>
    </subcellularLocation>
    <subcellularLocation>
        <location evidence="1">Endomembrane system</location>
        <topology evidence="1">Multi-pass membrane protein</topology>
    </subcellularLocation>
</comment>
<reference evidence="15" key="1">
    <citation type="submission" date="2020-07" db="EMBL/GenBank/DDBJ databases">
        <title>Genome sequence and genetic diversity analysis of an under-domesticated orphan crop, white fonio (Digitaria exilis).</title>
        <authorList>
            <person name="Bennetzen J.L."/>
            <person name="Chen S."/>
            <person name="Ma X."/>
            <person name="Wang X."/>
            <person name="Yssel A.E.J."/>
            <person name="Chaluvadi S.R."/>
            <person name="Johnson M."/>
            <person name="Gangashetty P."/>
            <person name="Hamidou F."/>
            <person name="Sanogo M.D."/>
            <person name="Zwaenepoel A."/>
            <person name="Wallace J."/>
            <person name="Van De Peer Y."/>
            <person name="Van Deynze A."/>
        </authorList>
    </citation>
    <scope>NUCLEOTIDE SEQUENCE</scope>
    <source>
        <tissue evidence="15">Leaves</tissue>
    </source>
</reference>
<comment type="caution">
    <text evidence="15">The sequence shown here is derived from an EMBL/GenBank/DDBJ whole genome shotgun (WGS) entry which is preliminary data.</text>
</comment>
<feature type="transmembrane region" description="Helical" evidence="12">
    <location>
        <begin position="83"/>
        <end position="102"/>
    </location>
</feature>
<keyword evidence="16" id="KW-1185">Reference proteome</keyword>
<keyword evidence="8" id="KW-0067">ATP-binding</keyword>
<dbReference type="FunFam" id="1.20.1560.10:FF:000029">
    <property type="entry name" value="ABC transporter B family member 1"/>
    <property type="match status" value="1"/>
</dbReference>
<evidence type="ECO:0000256" key="12">
    <source>
        <dbReference type="SAM" id="Phobius"/>
    </source>
</evidence>
<dbReference type="OrthoDB" id="686757at2759"/>
<dbReference type="SUPFAM" id="SSF52540">
    <property type="entry name" value="P-loop containing nucleoside triphosphate hydrolases"/>
    <property type="match status" value="1"/>
</dbReference>
<dbReference type="GO" id="GO:0140359">
    <property type="term" value="F:ABC-type transporter activity"/>
    <property type="evidence" value="ECO:0007669"/>
    <property type="project" value="InterPro"/>
</dbReference>
<evidence type="ECO:0000313" key="15">
    <source>
        <dbReference type="EMBL" id="KAF8693402.1"/>
    </source>
</evidence>
<dbReference type="Pfam" id="PF00664">
    <property type="entry name" value="ABC_membrane"/>
    <property type="match status" value="2"/>
</dbReference>
<accession>A0A835BBM8</accession>
<gene>
    <name evidence="15" type="ORF">HU200_038795</name>
</gene>
<dbReference type="EMBL" id="JACEFO010001924">
    <property type="protein sequence ID" value="KAF8693402.1"/>
    <property type="molecule type" value="Genomic_DNA"/>
</dbReference>
<dbReference type="Gene3D" id="1.20.1560.10">
    <property type="entry name" value="ABC transporter type 1, transmembrane domain"/>
    <property type="match status" value="2"/>
</dbReference>
<name>A0A835BBM8_9POAL</name>
<dbReference type="GO" id="GO:0005886">
    <property type="term" value="C:plasma membrane"/>
    <property type="evidence" value="ECO:0007669"/>
    <property type="project" value="UniProtKB-SubCell"/>
</dbReference>
<keyword evidence="10 12" id="KW-0472">Membrane</keyword>
<feature type="transmembrane region" description="Helical" evidence="12">
    <location>
        <begin position="690"/>
        <end position="710"/>
    </location>
</feature>
<feature type="domain" description="ABC transmembrane type-1" evidence="14">
    <location>
        <begin position="83"/>
        <end position="323"/>
    </location>
</feature>
<dbReference type="SUPFAM" id="SSF90123">
    <property type="entry name" value="ABC transporter transmembrane region"/>
    <property type="match status" value="2"/>
</dbReference>
<feature type="transmembrane region" description="Helical" evidence="12">
    <location>
        <begin position="659"/>
        <end position="678"/>
    </location>
</feature>
<dbReference type="PANTHER" id="PTHR45136:SF2">
    <property type="entry name" value="ABC TRANSPORTER DOMAIN-CONTAINING PROTEIN"/>
    <property type="match status" value="1"/>
</dbReference>
<proteinExistence type="inferred from homology"/>
<dbReference type="GO" id="GO:0005524">
    <property type="term" value="F:ATP binding"/>
    <property type="evidence" value="ECO:0007669"/>
    <property type="project" value="UniProtKB-KW"/>
</dbReference>
<evidence type="ECO:0000256" key="6">
    <source>
        <dbReference type="ARBA" id="ARBA00022737"/>
    </source>
</evidence>
<evidence type="ECO:0000256" key="4">
    <source>
        <dbReference type="ARBA" id="ARBA00022448"/>
    </source>
</evidence>
<keyword evidence="5 12" id="KW-0812">Transmembrane</keyword>
<evidence type="ECO:0000259" key="14">
    <source>
        <dbReference type="PROSITE" id="PS50929"/>
    </source>
</evidence>
<evidence type="ECO:0000256" key="3">
    <source>
        <dbReference type="ARBA" id="ARBA00007577"/>
    </source>
</evidence>
<dbReference type="PROSITE" id="PS50893">
    <property type="entry name" value="ABC_TRANSPORTER_2"/>
    <property type="match status" value="1"/>
</dbReference>
<dbReference type="GO" id="GO:0012505">
    <property type="term" value="C:endomembrane system"/>
    <property type="evidence" value="ECO:0007669"/>
    <property type="project" value="UniProtKB-SubCell"/>
</dbReference>
<evidence type="ECO:0000256" key="1">
    <source>
        <dbReference type="ARBA" id="ARBA00004127"/>
    </source>
</evidence>
<evidence type="ECO:0000256" key="5">
    <source>
        <dbReference type="ARBA" id="ARBA00022692"/>
    </source>
</evidence>
<dbReference type="GO" id="GO:0016887">
    <property type="term" value="F:ATP hydrolysis activity"/>
    <property type="evidence" value="ECO:0007669"/>
    <property type="project" value="InterPro"/>
</dbReference>
<feature type="domain" description="ABC transmembrane type-1" evidence="14">
    <location>
        <begin position="648"/>
        <end position="887"/>
    </location>
</feature>
<protein>
    <submittedName>
        <fullName evidence="15">Uncharacterized protein</fullName>
    </submittedName>
</protein>
<evidence type="ECO:0000313" key="16">
    <source>
        <dbReference type="Proteomes" id="UP000636709"/>
    </source>
</evidence>
<dbReference type="PANTHER" id="PTHR45136">
    <property type="entry name" value="ABC TRANSPORTER DOMAIN-CONTAINING PROTEIN"/>
    <property type="match status" value="1"/>
</dbReference>
<comment type="similarity">
    <text evidence="3">Belongs to the ABC transporter superfamily. ABCB family. Multidrug resistance exporter (TC 3.A.1.201) subfamily.</text>
</comment>
<keyword evidence="6" id="KW-0677">Repeat</keyword>
<dbReference type="Proteomes" id="UP000636709">
    <property type="component" value="Unassembled WGS sequence"/>
</dbReference>
<dbReference type="CDD" id="cd18577">
    <property type="entry name" value="ABC_6TM_Pgp_ABCB1_D1_like"/>
    <property type="match status" value="1"/>
</dbReference>
<evidence type="ECO:0000256" key="9">
    <source>
        <dbReference type="ARBA" id="ARBA00022989"/>
    </source>
</evidence>
<feature type="transmembrane region" description="Helical" evidence="12">
    <location>
        <begin position="185"/>
        <end position="202"/>
    </location>
</feature>
<evidence type="ECO:0000256" key="2">
    <source>
        <dbReference type="ARBA" id="ARBA00004236"/>
    </source>
</evidence>
<keyword evidence="7" id="KW-0547">Nucleotide-binding</keyword>
<keyword evidence="11" id="KW-0325">Glycoprotein</keyword>
<keyword evidence="4" id="KW-0813">Transport</keyword>
<feature type="transmembrane region" description="Helical" evidence="12">
    <location>
        <begin position="263"/>
        <end position="283"/>
    </location>
</feature>
<evidence type="ECO:0000256" key="7">
    <source>
        <dbReference type="ARBA" id="ARBA00022741"/>
    </source>
</evidence>
<dbReference type="InterPro" id="IPR036640">
    <property type="entry name" value="ABC1_TM_sf"/>
</dbReference>
<dbReference type="InterPro" id="IPR003439">
    <property type="entry name" value="ABC_transporter-like_ATP-bd"/>
</dbReference>
<dbReference type="Pfam" id="PF00005">
    <property type="entry name" value="ABC_tran"/>
    <property type="match status" value="1"/>
</dbReference>
<feature type="transmembrane region" description="Helical" evidence="12">
    <location>
        <begin position="788"/>
        <end position="809"/>
    </location>
</feature>
<keyword evidence="9 12" id="KW-1133">Transmembrane helix</keyword>
<dbReference type="InterPro" id="IPR011527">
    <property type="entry name" value="ABC1_TM_dom"/>
</dbReference>
<dbReference type="SMART" id="SM00382">
    <property type="entry name" value="AAA"/>
    <property type="match status" value="1"/>
</dbReference>
<feature type="domain" description="ABC transporter" evidence="13">
    <location>
        <begin position="358"/>
        <end position="567"/>
    </location>
</feature>
<dbReference type="PROSITE" id="PS50929">
    <property type="entry name" value="ABC_TM1F"/>
    <property type="match status" value="2"/>
</dbReference>
<evidence type="ECO:0000256" key="11">
    <source>
        <dbReference type="ARBA" id="ARBA00023180"/>
    </source>
</evidence>
<evidence type="ECO:0000256" key="10">
    <source>
        <dbReference type="ARBA" id="ARBA00023136"/>
    </source>
</evidence>
<organism evidence="15 16">
    <name type="scientific">Digitaria exilis</name>
    <dbReference type="NCBI Taxonomy" id="1010633"/>
    <lineage>
        <taxon>Eukaryota</taxon>
        <taxon>Viridiplantae</taxon>
        <taxon>Streptophyta</taxon>
        <taxon>Embryophyta</taxon>
        <taxon>Tracheophyta</taxon>
        <taxon>Spermatophyta</taxon>
        <taxon>Magnoliopsida</taxon>
        <taxon>Liliopsida</taxon>
        <taxon>Poales</taxon>
        <taxon>Poaceae</taxon>
        <taxon>PACMAD clade</taxon>
        <taxon>Panicoideae</taxon>
        <taxon>Panicodae</taxon>
        <taxon>Paniceae</taxon>
        <taxon>Anthephorinae</taxon>
        <taxon>Digitaria</taxon>
    </lineage>
</organism>
<sequence>MAGSSADMDGEATARGSPFMLLLAHADKVDMVLMPLGLVGAVGDGLEFPLSLILFIRICNDIGHGPDLLQKFSSRISENTRNLVFLALALWVMGFLEGYCCARTAERQASRMRARYLRAVLRQDVEYFDMRSGSTSEVVTSVSNDSLVVQHALAEKLPNLVMNISKFLGCYALGFVAVWELTLVTLPSVPLLVVPGIVYGRVHVGIARRIREQYTRPAAMAEEAVSSVRTVHAFAAEKSTVARFSAALEESVRLGLKQGLAKGLAIGTNAITFVVSAFSLWYGSRLVMYLGYQGGTIFSVSDAIVNGGLALGSGLSNVKYISEAISAAERIQKVIQRVPKIDSASDAGEDLADVAGVVEFKNVEFCYPSRPESPVLVNFSLRVAAGRTVALVGSSGSGKSTVFALLQRFYDPSAGVVALDGVDIRQLRLKWLRAQMGLVSQEPVLFATTIRENILFGKEDATEEEVIAAAKAANAHDFISQLPQGYDTQILLLDEATSALDTESEHIVQEALDLASAGRTTIVIAHRLSTIRNADLIIVMQCGEVVELGSHDELIANEDGLYKSHTQLQQTSYSSEVGKANGVSGASFDVGQSKSHNRNRRFSSASRSSLAKSLGDARHHDSTDKPNLHVPSYKRLLMLNAPEWKQALMGSFSALVRGAIQPAHVYGLGSVLSAYFLMDHAEVKKKTMTYVLFIIALAALSFVLSTVQHYSFGSMGERLTKRIRESMLKKVLTFEIGWFDRDENSTGAICSQLAKDANAVRSLVGDRMALVIQTASSTLVAWTMGLVIAWRLAAVVIVVQPVIIICFYARSALLKNMSRNSIEAQSKSSKLAADAISNLRTVTAFSSQDHILHLFEEMQKGPCKENIRQSWLAGLALGTSLFVISCVRNKRVVACVLRGVRKSVFVQRVLWCVHGA</sequence>
<evidence type="ECO:0000256" key="8">
    <source>
        <dbReference type="ARBA" id="ARBA00022840"/>
    </source>
</evidence>
<feature type="transmembrane region" description="Helical" evidence="12">
    <location>
        <begin position="160"/>
        <end position="179"/>
    </location>
</feature>
<dbReference type="AlphaFoldDB" id="A0A835BBM8"/>
<dbReference type="InterPro" id="IPR003593">
    <property type="entry name" value="AAA+_ATPase"/>
</dbReference>
<dbReference type="CDD" id="cd18578">
    <property type="entry name" value="ABC_6TM_Pgp_ABCB1_D2_like"/>
    <property type="match status" value="1"/>
</dbReference>